<evidence type="ECO:0000256" key="2">
    <source>
        <dbReference type="ARBA" id="ARBA00023027"/>
    </source>
</evidence>
<organism evidence="4 5">
    <name type="scientific">Veillonella denticariosi JCM 15641</name>
    <dbReference type="NCBI Taxonomy" id="1298594"/>
    <lineage>
        <taxon>Bacteria</taxon>
        <taxon>Bacillati</taxon>
        <taxon>Bacillota</taxon>
        <taxon>Negativicutes</taxon>
        <taxon>Veillonellales</taxon>
        <taxon>Veillonellaceae</taxon>
        <taxon>Veillonella</taxon>
    </lineage>
</organism>
<dbReference type="SUPFAM" id="SSF53720">
    <property type="entry name" value="ALDH-like"/>
    <property type="match status" value="1"/>
</dbReference>
<proteinExistence type="predicted"/>
<dbReference type="STRING" id="1298594.GCA_001312465_01706"/>
<evidence type="ECO:0000259" key="3">
    <source>
        <dbReference type="Pfam" id="PF00171"/>
    </source>
</evidence>
<dbReference type="Pfam" id="PF00171">
    <property type="entry name" value="Aldedh"/>
    <property type="match status" value="1"/>
</dbReference>
<dbReference type="InterPro" id="IPR016163">
    <property type="entry name" value="Ald_DH_C"/>
</dbReference>
<evidence type="ECO:0000313" key="4">
    <source>
        <dbReference type="EMBL" id="PQL20156.1"/>
    </source>
</evidence>
<dbReference type="InterPro" id="IPR016162">
    <property type="entry name" value="Ald_DH_N"/>
</dbReference>
<protein>
    <submittedName>
        <fullName evidence="4">Aldehyde dehydrogenase EutE</fullName>
    </submittedName>
</protein>
<feature type="domain" description="Aldehyde dehydrogenase" evidence="3">
    <location>
        <begin position="49"/>
        <end position="432"/>
    </location>
</feature>
<dbReference type="Gene3D" id="3.40.309.10">
    <property type="entry name" value="Aldehyde Dehydrogenase, Chain A, domain 2"/>
    <property type="match status" value="1"/>
</dbReference>
<dbReference type="InterPro" id="IPR015590">
    <property type="entry name" value="Aldehyde_DH_dom"/>
</dbReference>
<gene>
    <name evidence="4" type="ORF">VEHSUH05_03560</name>
</gene>
<dbReference type="RefSeq" id="WP_105090740.1">
    <property type="nucleotide sequence ID" value="NZ_PPDB01000003.1"/>
</dbReference>
<dbReference type="InterPro" id="IPR012408">
    <property type="entry name" value="Acetald_propionald_DH-rel"/>
</dbReference>
<dbReference type="OrthoDB" id="9804734at2"/>
<dbReference type="AlphaFoldDB" id="A0A2S7ZA36"/>
<dbReference type="PIRSF" id="PIRSF036410">
    <property type="entry name" value="EutE_PduP"/>
    <property type="match status" value="1"/>
</dbReference>
<keyword evidence="2" id="KW-0520">NAD</keyword>
<dbReference type="InterPro" id="IPR016161">
    <property type="entry name" value="Ald_DH/histidinol_DH"/>
</dbReference>
<dbReference type="GO" id="GO:0008774">
    <property type="term" value="F:acetaldehyde dehydrogenase (acetylating) activity"/>
    <property type="evidence" value="ECO:0007669"/>
    <property type="project" value="InterPro"/>
</dbReference>
<keyword evidence="1" id="KW-0560">Oxidoreductase</keyword>
<reference evidence="4 5" key="1">
    <citation type="submission" date="2018-01" db="EMBL/GenBank/DDBJ databases">
        <title>Draft genome sequences of clinical isolates and type strains of oral Veillonella including Veillonella infantum sp., nov.</title>
        <authorList>
            <person name="Mashima I."/>
            <person name="Liao Y.-C."/>
            <person name="Sabharwal A."/>
            <person name="Haase E.M."/>
            <person name="Nakazawa F."/>
            <person name="Scannapieco F.A."/>
        </authorList>
    </citation>
    <scope>NUCLEOTIDE SEQUENCE [LARGE SCALE GENOMIC DNA]</scope>
    <source>
        <strain evidence="4 5">JCM 15641</strain>
    </source>
</reference>
<accession>A0A2S7ZA36</accession>
<dbReference type="Proteomes" id="UP000237916">
    <property type="component" value="Unassembled WGS sequence"/>
</dbReference>
<dbReference type="NCBIfam" id="NF011927">
    <property type="entry name" value="PRK15398.1"/>
    <property type="match status" value="1"/>
</dbReference>
<evidence type="ECO:0000256" key="1">
    <source>
        <dbReference type="ARBA" id="ARBA00023002"/>
    </source>
</evidence>
<dbReference type="EMBL" id="PPDB01000003">
    <property type="protein sequence ID" value="PQL20156.1"/>
    <property type="molecule type" value="Genomic_DNA"/>
</dbReference>
<sequence length="478" mass="51630">MENNTQLKEMIRSMVIDVLQGQKQETALSQSIKQVSGSRHQAEPGVFDTVDEAIQAAKAAQARFEDCTLATREKVIADIRTAMRPRVQELAQKTVEETGMGRVADKVLKLNLTLDKTPGVEDLVTECETGDNGMTLYELSAYGVIGAITPSTNPAETLICNSIGMLAAGNAIFFSVHPGAKNISRLLVSELNQIITKSIGIENLIVTLHEPSIESAQEMMLHPDVSLLVVTGGPGVVKQALQSGKKVIGAGAGNPPAFVDETADIKKAAQDIVLGASLDNNILCIAEKSVVAMRPIEPQLVQEMVNVGCVLVENQQDIQRLVELTVLPNGTPNKKFVGKNASAILDAAHIPYNDDPRLIIMRTPKDHPFAVIEMLMPILPVVTVDSFDEGLDVCLMLEAGLHHTATMHSLNMERLNRMAQKMKTSIFVKNGPSYAGLGFSGEGTTTFTIATPTGESTTTARCFARRRRCCLTTGFNIR</sequence>
<evidence type="ECO:0000313" key="5">
    <source>
        <dbReference type="Proteomes" id="UP000237916"/>
    </source>
</evidence>
<dbReference type="Gene3D" id="3.40.605.10">
    <property type="entry name" value="Aldehyde Dehydrogenase, Chain A, domain 1"/>
    <property type="match status" value="1"/>
</dbReference>
<dbReference type="PANTHER" id="PTHR11699">
    <property type="entry name" value="ALDEHYDE DEHYDROGENASE-RELATED"/>
    <property type="match status" value="1"/>
</dbReference>
<name>A0A2S7ZA36_9FIRM</name>
<comment type="caution">
    <text evidence="4">The sequence shown here is derived from an EMBL/GenBank/DDBJ whole genome shotgun (WGS) entry which is preliminary data.</text>
</comment>
<keyword evidence="5" id="KW-1185">Reference proteome</keyword>